<sequence>MEMNRSAAEILKQWDPFGEGEDGYETEIADVITALQKSENPSELANRIRMIYEHSYELWIPLESCMEVSYKLIALKYKAVCPA</sequence>
<evidence type="ECO:0000313" key="1">
    <source>
        <dbReference type="EMBL" id="MET3576978.1"/>
    </source>
</evidence>
<dbReference type="Proteomes" id="UP001549099">
    <property type="component" value="Unassembled WGS sequence"/>
</dbReference>
<protein>
    <recommendedName>
        <fullName evidence="3">DUF1871 domain-containing protein</fullName>
    </recommendedName>
</protein>
<dbReference type="RefSeq" id="WP_354199520.1">
    <property type="nucleotide sequence ID" value="NZ_JBEPLW010000047.1"/>
</dbReference>
<organism evidence="1 2">
    <name type="scientific">Bhargavaea ullalensis</name>
    <dbReference type="NCBI Taxonomy" id="1265685"/>
    <lineage>
        <taxon>Bacteria</taxon>
        <taxon>Bacillati</taxon>
        <taxon>Bacillota</taxon>
        <taxon>Bacilli</taxon>
        <taxon>Bacillales</taxon>
        <taxon>Caryophanaceae</taxon>
        <taxon>Bhargavaea</taxon>
    </lineage>
</organism>
<gene>
    <name evidence="1" type="ORF">ABID49_002911</name>
</gene>
<dbReference type="InterPro" id="IPR015053">
    <property type="entry name" value="DUF1871"/>
</dbReference>
<reference evidence="1 2" key="1">
    <citation type="submission" date="2024-06" db="EMBL/GenBank/DDBJ databases">
        <title>Genomic Encyclopedia of Type Strains, Phase IV (KMG-IV): sequencing the most valuable type-strain genomes for metagenomic binning, comparative biology and taxonomic classification.</title>
        <authorList>
            <person name="Goeker M."/>
        </authorList>
    </citation>
    <scope>NUCLEOTIDE SEQUENCE [LARGE SCALE GENOMIC DNA]</scope>
    <source>
        <strain evidence="1 2">DSM 26128</strain>
    </source>
</reference>
<proteinExistence type="predicted"/>
<accession>A0ABV2GFC8</accession>
<keyword evidence="2" id="KW-1185">Reference proteome</keyword>
<dbReference type="Gene3D" id="1.10.340.20">
    <property type="entry name" value="Apc36109-like domain"/>
    <property type="match status" value="1"/>
</dbReference>
<dbReference type="Pfam" id="PF08958">
    <property type="entry name" value="DUF1871"/>
    <property type="match status" value="1"/>
</dbReference>
<evidence type="ECO:0008006" key="3">
    <source>
        <dbReference type="Google" id="ProtNLM"/>
    </source>
</evidence>
<name>A0ABV2GFC8_9BACL</name>
<dbReference type="InterPro" id="IPR023162">
    <property type="entry name" value="Apc36109-like_dom_sf"/>
</dbReference>
<dbReference type="EMBL" id="JBEPLW010000047">
    <property type="protein sequence ID" value="MET3576978.1"/>
    <property type="molecule type" value="Genomic_DNA"/>
</dbReference>
<evidence type="ECO:0000313" key="2">
    <source>
        <dbReference type="Proteomes" id="UP001549099"/>
    </source>
</evidence>
<comment type="caution">
    <text evidence="1">The sequence shown here is derived from an EMBL/GenBank/DDBJ whole genome shotgun (WGS) entry which is preliminary data.</text>
</comment>
<dbReference type="SUPFAM" id="SSF116922">
    <property type="entry name" value="YugE-like"/>
    <property type="match status" value="1"/>
</dbReference>